<dbReference type="GO" id="GO:0005737">
    <property type="term" value="C:cytoplasm"/>
    <property type="evidence" value="ECO:0007669"/>
    <property type="project" value="UniProtKB-ARBA"/>
</dbReference>
<dbReference type="InterPro" id="IPR045099">
    <property type="entry name" value="PITH1-like"/>
</dbReference>
<dbReference type="PANTHER" id="PTHR12175">
    <property type="entry name" value="AD039 HT014 THIOREDOXIN FAMILY TRP26"/>
    <property type="match status" value="1"/>
</dbReference>
<evidence type="ECO:0000259" key="2">
    <source>
        <dbReference type="PROSITE" id="PS51532"/>
    </source>
</evidence>
<dbReference type="InterPro" id="IPR037047">
    <property type="entry name" value="PITH_dom_sf"/>
</dbReference>
<name>D3BGW6_HETP5</name>
<comment type="similarity">
    <text evidence="1">Belongs to the PITHD1 family.</text>
</comment>
<organism evidence="3 4">
    <name type="scientific">Heterostelium pallidum (strain ATCC 26659 / Pp 5 / PN500)</name>
    <name type="common">Cellular slime mold</name>
    <name type="synonym">Polysphondylium pallidum</name>
    <dbReference type="NCBI Taxonomy" id="670386"/>
    <lineage>
        <taxon>Eukaryota</taxon>
        <taxon>Amoebozoa</taxon>
        <taxon>Evosea</taxon>
        <taxon>Eumycetozoa</taxon>
        <taxon>Dictyostelia</taxon>
        <taxon>Acytosteliales</taxon>
        <taxon>Acytosteliaceae</taxon>
        <taxon>Heterostelium</taxon>
    </lineage>
</organism>
<keyword evidence="4" id="KW-1185">Reference proteome</keyword>
<dbReference type="Proteomes" id="UP000001396">
    <property type="component" value="Unassembled WGS sequence"/>
</dbReference>
<dbReference type="InterPro" id="IPR008979">
    <property type="entry name" value="Galactose-bd-like_sf"/>
</dbReference>
<dbReference type="InterPro" id="IPR010400">
    <property type="entry name" value="PITH_dom"/>
</dbReference>
<proteinExistence type="inferred from homology"/>
<accession>D3BGW6</accession>
<dbReference type="OMA" id="RLVFKPW"/>
<comment type="caution">
    <text evidence="3">The sequence shown here is derived from an EMBL/GenBank/DDBJ whole genome shotgun (WGS) entry which is preliminary data.</text>
</comment>
<sequence>MSHQCNDPSHSHDTTDGIEFSLNRYIDTARVTCLNERVKNSACDIFKAWENRLDETKFVESDADQELIINIPFNGLTQVKSIIIIGGGNDTAPSKMKAYINKDNLDFGNINGTAAIQEWNLHEDFDGSISYSTKITKFNNINLLTLYFPTNFGAPTTRIYYIGLKGTYTNTKREVVTAVYESKPQLSDHKNPNESFVARDIN</sequence>
<dbReference type="AlphaFoldDB" id="D3BGW6"/>
<dbReference type="InParanoid" id="D3BGW6"/>
<dbReference type="SUPFAM" id="SSF49785">
    <property type="entry name" value="Galactose-binding domain-like"/>
    <property type="match status" value="1"/>
</dbReference>
<dbReference type="Pfam" id="PF06201">
    <property type="entry name" value="PITH"/>
    <property type="match status" value="1"/>
</dbReference>
<reference evidence="3 4" key="1">
    <citation type="journal article" date="2011" name="Genome Res.">
        <title>Phylogeny-wide analysis of social amoeba genomes highlights ancient origins for complex intercellular communication.</title>
        <authorList>
            <person name="Heidel A.J."/>
            <person name="Lawal H.M."/>
            <person name="Felder M."/>
            <person name="Schilde C."/>
            <person name="Helps N.R."/>
            <person name="Tunggal B."/>
            <person name="Rivero F."/>
            <person name="John U."/>
            <person name="Schleicher M."/>
            <person name="Eichinger L."/>
            <person name="Platzer M."/>
            <person name="Noegel A.A."/>
            <person name="Schaap P."/>
            <person name="Gloeckner G."/>
        </authorList>
    </citation>
    <scope>NUCLEOTIDE SEQUENCE [LARGE SCALE GENOMIC DNA]</scope>
    <source>
        <strain evidence="4">ATCC 26659 / Pp 5 / PN500</strain>
    </source>
</reference>
<evidence type="ECO:0000256" key="1">
    <source>
        <dbReference type="ARBA" id="ARBA00025788"/>
    </source>
</evidence>
<gene>
    <name evidence="3" type="ORF">PPL_07768</name>
</gene>
<dbReference type="PROSITE" id="PS51532">
    <property type="entry name" value="PITH"/>
    <property type="match status" value="1"/>
</dbReference>
<dbReference type="RefSeq" id="XP_020431471.1">
    <property type="nucleotide sequence ID" value="XM_020578602.1"/>
</dbReference>
<evidence type="ECO:0000313" key="3">
    <source>
        <dbReference type="EMBL" id="EFA79350.1"/>
    </source>
</evidence>
<dbReference type="FunCoup" id="D3BGW6">
    <property type="interactions" value="246"/>
</dbReference>
<dbReference type="Gene3D" id="2.60.120.470">
    <property type="entry name" value="PITH domain"/>
    <property type="match status" value="1"/>
</dbReference>
<protein>
    <submittedName>
        <fullName evidence="3">UPF0424 family protein</fullName>
    </submittedName>
</protein>
<feature type="domain" description="PITH" evidence="2">
    <location>
        <begin position="11"/>
        <end position="184"/>
    </location>
</feature>
<dbReference type="PANTHER" id="PTHR12175:SF1">
    <property type="entry name" value="PITH DOMAIN-CONTAINING PROTEIN 1"/>
    <property type="match status" value="1"/>
</dbReference>
<dbReference type="GeneID" id="31363249"/>
<evidence type="ECO:0000313" key="4">
    <source>
        <dbReference type="Proteomes" id="UP000001396"/>
    </source>
</evidence>
<dbReference type="EMBL" id="ADBJ01000035">
    <property type="protein sequence ID" value="EFA79350.1"/>
    <property type="molecule type" value="Genomic_DNA"/>
</dbReference>